<gene>
    <name evidence="2" type="ORF">RFH988_LOCUS30377</name>
</gene>
<keyword evidence="1" id="KW-0472">Membrane</keyword>
<evidence type="ECO:0000256" key="1">
    <source>
        <dbReference type="SAM" id="Phobius"/>
    </source>
</evidence>
<evidence type="ECO:0000313" key="2">
    <source>
        <dbReference type="EMBL" id="CAF1313426.1"/>
    </source>
</evidence>
<dbReference type="AlphaFoldDB" id="A0A815EM72"/>
<protein>
    <submittedName>
        <fullName evidence="2">Uncharacterized protein</fullName>
    </submittedName>
</protein>
<reference evidence="2" key="1">
    <citation type="submission" date="2021-02" db="EMBL/GenBank/DDBJ databases">
        <authorList>
            <person name="Nowell W R."/>
        </authorList>
    </citation>
    <scope>NUCLEOTIDE SEQUENCE</scope>
</reference>
<accession>A0A815EM72</accession>
<sequence length="380" mass="44589">MFQLSRNISLTNTIFQAVFDPQTEAQNSAQLLELAVSWNCVDGAHDLFKQIQALNINSTDNTTKDVDRKYYPSLFEQALKENRPSFVDYFLRRYYNPLETTAFVKYKNSEGTSSNQASSNNFIDEEKMCVSCALYFIVEVLYKNAGEGPIVAAVALRSIPFINTNCFNQVLSRQWYGHLDGTSIETLWGTCKFAFHLASFGVFAPLFLNYRSIHECQEKSRQDYDTPNQVLDRGLDGIDDHSNEEVGYRHRWMQFHGSPAVMVSYHFLLYICLLIAMFNFSINDVQAKNKYFWHYQRYQLTREYFEKPMFIYPPISLIIYVWLLIRLIIVRRTHFRVFKRLATPTWDTKWTDFENAATHKYARDLVEEKYRLHSKSNTTS</sequence>
<feature type="transmembrane region" description="Helical" evidence="1">
    <location>
        <begin position="310"/>
        <end position="330"/>
    </location>
</feature>
<evidence type="ECO:0000313" key="3">
    <source>
        <dbReference type="Proteomes" id="UP000663882"/>
    </source>
</evidence>
<keyword evidence="1" id="KW-1133">Transmembrane helix</keyword>
<dbReference type="GO" id="GO:0030001">
    <property type="term" value="P:metal ion transport"/>
    <property type="evidence" value="ECO:0007669"/>
    <property type="project" value="TreeGrafter"/>
</dbReference>
<keyword evidence="1" id="KW-0812">Transmembrane</keyword>
<dbReference type="PANTHER" id="PTHR13800">
    <property type="entry name" value="TRANSIENT RECEPTOR POTENTIAL CATION CHANNEL, SUBFAMILY M, MEMBER 6"/>
    <property type="match status" value="1"/>
</dbReference>
<proteinExistence type="predicted"/>
<feature type="transmembrane region" description="Helical" evidence="1">
    <location>
        <begin position="193"/>
        <end position="210"/>
    </location>
</feature>
<comment type="caution">
    <text evidence="2">The sequence shown here is derived from an EMBL/GenBank/DDBJ whole genome shotgun (WGS) entry which is preliminary data.</text>
</comment>
<organism evidence="2 3">
    <name type="scientific">Rotaria sordida</name>
    <dbReference type="NCBI Taxonomy" id="392033"/>
    <lineage>
        <taxon>Eukaryota</taxon>
        <taxon>Metazoa</taxon>
        <taxon>Spiralia</taxon>
        <taxon>Gnathifera</taxon>
        <taxon>Rotifera</taxon>
        <taxon>Eurotatoria</taxon>
        <taxon>Bdelloidea</taxon>
        <taxon>Philodinida</taxon>
        <taxon>Philodinidae</taxon>
        <taxon>Rotaria</taxon>
    </lineage>
</organism>
<feature type="transmembrane region" description="Helical" evidence="1">
    <location>
        <begin position="259"/>
        <end position="282"/>
    </location>
</feature>
<dbReference type="GO" id="GO:0005886">
    <property type="term" value="C:plasma membrane"/>
    <property type="evidence" value="ECO:0007669"/>
    <property type="project" value="TreeGrafter"/>
</dbReference>
<name>A0A815EM72_9BILA</name>
<dbReference type="EMBL" id="CAJNOO010003027">
    <property type="protein sequence ID" value="CAF1313426.1"/>
    <property type="molecule type" value="Genomic_DNA"/>
</dbReference>
<dbReference type="InterPro" id="IPR050927">
    <property type="entry name" value="TRPM"/>
</dbReference>
<dbReference type="GO" id="GO:0005261">
    <property type="term" value="F:monoatomic cation channel activity"/>
    <property type="evidence" value="ECO:0007669"/>
    <property type="project" value="TreeGrafter"/>
</dbReference>
<dbReference type="PANTHER" id="PTHR13800:SF1">
    <property type="entry name" value="TRANSIENT RECEPTOR POTENTIAL CATION CHANNEL TRPM"/>
    <property type="match status" value="1"/>
</dbReference>
<dbReference type="Proteomes" id="UP000663882">
    <property type="component" value="Unassembled WGS sequence"/>
</dbReference>